<keyword evidence="1" id="KW-0812">Transmembrane</keyword>
<gene>
    <name evidence="2" type="ORF">EDD73_10259</name>
</gene>
<dbReference type="AlphaFoldDB" id="A0A4R2RYI5"/>
<organism evidence="2 3">
    <name type="scientific">Heliophilum fasciatum</name>
    <dbReference type="NCBI Taxonomy" id="35700"/>
    <lineage>
        <taxon>Bacteria</taxon>
        <taxon>Bacillati</taxon>
        <taxon>Bacillota</taxon>
        <taxon>Clostridia</taxon>
        <taxon>Eubacteriales</taxon>
        <taxon>Heliobacteriaceae</taxon>
        <taxon>Heliophilum</taxon>
    </lineage>
</organism>
<name>A0A4R2RYI5_9FIRM</name>
<evidence type="ECO:0000256" key="1">
    <source>
        <dbReference type="SAM" id="Phobius"/>
    </source>
</evidence>
<feature type="transmembrane region" description="Helical" evidence="1">
    <location>
        <begin position="18"/>
        <end position="47"/>
    </location>
</feature>
<proteinExistence type="predicted"/>
<evidence type="ECO:0000313" key="2">
    <source>
        <dbReference type="EMBL" id="TCP68663.1"/>
    </source>
</evidence>
<dbReference type="RefSeq" id="WP_131917867.1">
    <property type="nucleotide sequence ID" value="NZ_JAOQNU010000002.1"/>
</dbReference>
<dbReference type="Proteomes" id="UP000294813">
    <property type="component" value="Unassembled WGS sequence"/>
</dbReference>
<keyword evidence="3" id="KW-1185">Reference proteome</keyword>
<reference evidence="2 3" key="1">
    <citation type="submission" date="2019-03" db="EMBL/GenBank/DDBJ databases">
        <title>Genomic Encyclopedia of Type Strains, Phase IV (KMG-IV): sequencing the most valuable type-strain genomes for metagenomic binning, comparative biology and taxonomic classification.</title>
        <authorList>
            <person name="Goeker M."/>
        </authorList>
    </citation>
    <scope>NUCLEOTIDE SEQUENCE [LARGE SCALE GENOMIC DNA]</scope>
    <source>
        <strain evidence="2 3">DSM 11170</strain>
    </source>
</reference>
<evidence type="ECO:0000313" key="3">
    <source>
        <dbReference type="Proteomes" id="UP000294813"/>
    </source>
</evidence>
<keyword evidence="1" id="KW-0472">Membrane</keyword>
<sequence length="68" mass="7519">MTKQEIDKWMDHATGLGIIVLGLVVMYSLVGALYAVIGTTVFGVVLWSLRRYVINLYEAEKGQTGEEA</sequence>
<comment type="caution">
    <text evidence="2">The sequence shown here is derived from an EMBL/GenBank/DDBJ whole genome shotgun (WGS) entry which is preliminary data.</text>
</comment>
<protein>
    <submittedName>
        <fullName evidence="2">Uncharacterized protein</fullName>
    </submittedName>
</protein>
<keyword evidence="1" id="KW-1133">Transmembrane helix</keyword>
<dbReference type="EMBL" id="SLXT01000002">
    <property type="protein sequence ID" value="TCP68663.1"/>
    <property type="molecule type" value="Genomic_DNA"/>
</dbReference>
<accession>A0A4R2RYI5</accession>